<dbReference type="Proteomes" id="UP000243975">
    <property type="component" value="Unassembled WGS sequence"/>
</dbReference>
<dbReference type="Gene3D" id="1.50.10.130">
    <property type="entry name" value="Terpene synthase, N-terminal domain"/>
    <property type="match status" value="1"/>
</dbReference>
<dbReference type="SUPFAM" id="SSF48239">
    <property type="entry name" value="Terpenoid cyclases/Protein prenyltransferases"/>
    <property type="match status" value="1"/>
</dbReference>
<evidence type="ECO:0000313" key="5">
    <source>
        <dbReference type="Proteomes" id="UP000243975"/>
    </source>
</evidence>
<dbReference type="InterPro" id="IPR044814">
    <property type="entry name" value="Terpene_cyclase_plant_C1"/>
</dbReference>
<dbReference type="PANTHER" id="PTHR31225">
    <property type="entry name" value="OS04G0344100 PROTEIN-RELATED"/>
    <property type="match status" value="1"/>
</dbReference>
<feature type="domain" description="Terpene synthase metal-binding" evidence="3">
    <location>
        <begin position="272"/>
        <end position="316"/>
    </location>
</feature>
<dbReference type="STRING" id="59895.A0A103XRG2"/>
<dbReference type="InterPro" id="IPR036965">
    <property type="entry name" value="Terpene_synth_N_sf"/>
</dbReference>
<dbReference type="InterPro" id="IPR001906">
    <property type="entry name" value="Terpene_synth_N"/>
</dbReference>
<evidence type="ECO:0000256" key="1">
    <source>
        <dbReference type="ARBA" id="ARBA00022723"/>
    </source>
</evidence>
<dbReference type="GO" id="GO:0010333">
    <property type="term" value="F:terpene synthase activity"/>
    <property type="evidence" value="ECO:0007669"/>
    <property type="project" value="InterPro"/>
</dbReference>
<dbReference type="InterPro" id="IPR008930">
    <property type="entry name" value="Terpenoid_cyclase/PrenylTrfase"/>
</dbReference>
<dbReference type="Pfam" id="PF03936">
    <property type="entry name" value="Terpene_synth_C"/>
    <property type="match status" value="2"/>
</dbReference>
<dbReference type="Gene3D" id="1.10.600.10">
    <property type="entry name" value="Farnesyl Diphosphate Synthase"/>
    <property type="match status" value="2"/>
</dbReference>
<dbReference type="SUPFAM" id="SSF48576">
    <property type="entry name" value="Terpenoid synthases"/>
    <property type="match status" value="1"/>
</dbReference>
<dbReference type="CDD" id="cd00684">
    <property type="entry name" value="Terpene_cyclase_plant_C1"/>
    <property type="match status" value="1"/>
</dbReference>
<sequence length="482" mass="55836">MSNFLVSTCSSPLALDENNSTKQDHVIRNTVTFHSSIWGDQFLTYDEKDDLVAEKQLAEELIEETRKELIITTSSHEPIQHMKLIQLIDAVQRLGVAYHFEKEIEDALQHVYRTYGHQGIHNNNDLQSISLWFRILRQQGFNVSSEIFKNHMDEKGNLFSNDVQSMLALYEASYMRVEGEKVLDDALEFTKTHLAIIAKDPSCDSSLRTQIQDALRQPLRKRLPRLEAVRYIPIYQQQSSHNQILLKLAKLDFNMLQTMHKKELSEICKWWKDLDMQNKLPFVRDRLIEGYFWILGIYFEPHHSRSRMFLIKSCMWLVGYMPTLDEYISNSLITCAYAVMIARSYVGGDDKLVNEDSFKWVATHPPLVKASCLILRLMDDIATHKEEQERGHVASSIECYIKETGATEEEAREHFSKQVEDAWKVVNRESLRPTAVAFPLVMPAINLARMCDALYKGNHDGYNHAGKEVIQYIKSLLVHPLI</sequence>
<dbReference type="FunFam" id="1.50.10.130:FF:000001">
    <property type="entry name" value="Isoprene synthase, chloroplastic"/>
    <property type="match status" value="1"/>
</dbReference>
<dbReference type="InterPro" id="IPR008949">
    <property type="entry name" value="Isoprenoid_synthase_dom_sf"/>
</dbReference>
<keyword evidence="1" id="KW-0479">Metal-binding</keyword>
<comment type="caution">
    <text evidence="4">The sequence shown here is derived from an EMBL/GenBank/DDBJ whole genome shotgun (WGS) entry which is preliminary data.</text>
</comment>
<dbReference type="GO" id="GO:0016102">
    <property type="term" value="P:diterpenoid biosynthetic process"/>
    <property type="evidence" value="ECO:0007669"/>
    <property type="project" value="InterPro"/>
</dbReference>
<accession>A0A103XRG2</accession>
<evidence type="ECO:0000259" key="2">
    <source>
        <dbReference type="Pfam" id="PF01397"/>
    </source>
</evidence>
<feature type="domain" description="Terpene synthase N-terminal" evidence="2">
    <location>
        <begin position="37"/>
        <end position="215"/>
    </location>
</feature>
<dbReference type="AlphaFoldDB" id="A0A103XRG2"/>
<name>A0A103XRG2_CYNCS</name>
<proteinExistence type="predicted"/>
<reference evidence="4 5" key="1">
    <citation type="journal article" date="2016" name="Sci. Rep.">
        <title>The genome sequence of the outbreeding globe artichoke constructed de novo incorporating a phase-aware low-pass sequencing strategy of F1 progeny.</title>
        <authorList>
            <person name="Scaglione D."/>
            <person name="Reyes-Chin-Wo S."/>
            <person name="Acquadro A."/>
            <person name="Froenicke L."/>
            <person name="Portis E."/>
            <person name="Beitel C."/>
            <person name="Tirone M."/>
            <person name="Mauro R."/>
            <person name="Lo Monaco A."/>
            <person name="Mauromicale G."/>
            <person name="Faccioli P."/>
            <person name="Cattivelli L."/>
            <person name="Rieseberg L."/>
            <person name="Michelmore R."/>
            <person name="Lanteri S."/>
        </authorList>
    </citation>
    <scope>NUCLEOTIDE SEQUENCE [LARGE SCALE GENOMIC DNA]</scope>
    <source>
        <strain evidence="4">2C</strain>
    </source>
</reference>
<gene>
    <name evidence="4" type="ORF">Ccrd_002378</name>
</gene>
<feature type="domain" description="Terpene synthase metal-binding" evidence="3">
    <location>
        <begin position="319"/>
        <end position="424"/>
    </location>
</feature>
<dbReference type="PANTHER" id="PTHR31225:SF202">
    <property type="entry name" value="TERPENOID CYCLASES_PROTEIN PRENYLTRANSFERASE ALPHA-ALPHA TOROID-RELATED"/>
    <property type="match status" value="1"/>
</dbReference>
<protein>
    <submittedName>
        <fullName evidence="4">Terpene synthase, metal-binding domain-containing protein</fullName>
    </submittedName>
</protein>
<organism evidence="4 5">
    <name type="scientific">Cynara cardunculus var. scolymus</name>
    <name type="common">Globe artichoke</name>
    <name type="synonym">Cynara scolymus</name>
    <dbReference type="NCBI Taxonomy" id="59895"/>
    <lineage>
        <taxon>Eukaryota</taxon>
        <taxon>Viridiplantae</taxon>
        <taxon>Streptophyta</taxon>
        <taxon>Embryophyta</taxon>
        <taxon>Tracheophyta</taxon>
        <taxon>Spermatophyta</taxon>
        <taxon>Magnoliopsida</taxon>
        <taxon>eudicotyledons</taxon>
        <taxon>Gunneridae</taxon>
        <taxon>Pentapetalae</taxon>
        <taxon>asterids</taxon>
        <taxon>campanulids</taxon>
        <taxon>Asterales</taxon>
        <taxon>Asteraceae</taxon>
        <taxon>Carduoideae</taxon>
        <taxon>Cardueae</taxon>
        <taxon>Carduinae</taxon>
        <taxon>Cynara</taxon>
    </lineage>
</organism>
<evidence type="ECO:0000259" key="3">
    <source>
        <dbReference type="Pfam" id="PF03936"/>
    </source>
</evidence>
<dbReference type="EMBL" id="LEKV01004382">
    <property type="protein sequence ID" value="KVH95539.1"/>
    <property type="molecule type" value="Genomic_DNA"/>
</dbReference>
<dbReference type="OMA" id="LSEICKW"/>
<dbReference type="InterPro" id="IPR050148">
    <property type="entry name" value="Terpene_synthase-like"/>
</dbReference>
<dbReference type="Gramene" id="KVH95539">
    <property type="protein sequence ID" value="KVH95539"/>
    <property type="gene ID" value="Ccrd_002378"/>
</dbReference>
<dbReference type="Pfam" id="PF01397">
    <property type="entry name" value="Terpene_synth"/>
    <property type="match status" value="1"/>
</dbReference>
<keyword evidence="5" id="KW-1185">Reference proteome</keyword>
<dbReference type="InterPro" id="IPR005630">
    <property type="entry name" value="Terpene_synthase_metal-bd"/>
</dbReference>
<evidence type="ECO:0000313" key="4">
    <source>
        <dbReference type="EMBL" id="KVH95539.1"/>
    </source>
</evidence>
<dbReference type="GO" id="GO:0000287">
    <property type="term" value="F:magnesium ion binding"/>
    <property type="evidence" value="ECO:0007669"/>
    <property type="project" value="InterPro"/>
</dbReference>